<gene>
    <name evidence="1" type="ORF">ABVK50_15400</name>
</gene>
<sequence>MAKLNIVRTSAPQQSHGVGAVPVARDKFLSAETLTTSAASQVNAEAIVSPDEFWMITASGGNVWLAFDVAPVAAVDTGLLLLDGSSVTLAGTPGHKLAVIDG</sequence>
<evidence type="ECO:0008006" key="2">
    <source>
        <dbReference type="Google" id="ProtNLM"/>
    </source>
</evidence>
<reference evidence="1" key="1">
    <citation type="submission" date="2024-06" db="EMBL/GenBank/DDBJ databases">
        <title>Mesorhizobium karijinii sp. nov., a symbiont of the iconic Swainsona formosa from arid Australia.</title>
        <authorList>
            <person name="Hill Y.J."/>
            <person name="Watkin E.L.J."/>
            <person name="O'Hara G.W."/>
            <person name="Terpolilli J."/>
            <person name="Tye M.L."/>
            <person name="Kohlmeier M.G."/>
        </authorList>
    </citation>
    <scope>NUCLEOTIDE SEQUENCE</scope>
    <source>
        <strain evidence="1">WSM2240</strain>
    </source>
</reference>
<name>A0AAU8CIP4_9HYPH</name>
<dbReference type="AlphaFoldDB" id="A0AAU8CIP4"/>
<organism evidence="1">
    <name type="scientific">Mesorhizobium sp. WSM2240</name>
    <dbReference type="NCBI Taxonomy" id="3228851"/>
    <lineage>
        <taxon>Bacteria</taxon>
        <taxon>Pseudomonadati</taxon>
        <taxon>Pseudomonadota</taxon>
        <taxon>Alphaproteobacteria</taxon>
        <taxon>Hyphomicrobiales</taxon>
        <taxon>Phyllobacteriaceae</taxon>
        <taxon>Mesorhizobium</taxon>
    </lineage>
</organism>
<accession>A0AAU8CIP4</accession>
<dbReference type="RefSeq" id="WP_353645757.1">
    <property type="nucleotide sequence ID" value="NZ_CP159253.1"/>
</dbReference>
<dbReference type="EMBL" id="CP159253">
    <property type="protein sequence ID" value="XCG46705.1"/>
    <property type="molecule type" value="Genomic_DNA"/>
</dbReference>
<evidence type="ECO:0000313" key="1">
    <source>
        <dbReference type="EMBL" id="XCG46705.1"/>
    </source>
</evidence>
<protein>
    <recommendedName>
        <fullName evidence="2">DUF2793 domain-containing protein</fullName>
    </recommendedName>
</protein>
<proteinExistence type="predicted"/>